<evidence type="ECO:0000313" key="1">
    <source>
        <dbReference type="EMBL" id="MBC9826437.1"/>
    </source>
</evidence>
<dbReference type="RefSeq" id="WP_187949252.1">
    <property type="nucleotide sequence ID" value="NZ_WNJQ01000026.1"/>
</dbReference>
<reference evidence="1 2" key="1">
    <citation type="journal article" date="2020" name="Microorganisms">
        <title>New Insight into Antimicrobial Compounds from Food and Marine-Sourced Carnobacterium Species through Phenotype and Genome Analyses.</title>
        <authorList>
            <person name="Begrem S."/>
            <person name="Ivaniuk F."/>
            <person name="Gigout-Chevalier F."/>
            <person name="Kolypczuk L."/>
            <person name="Bonnetot S."/>
            <person name="Leroi F."/>
            <person name="Grovel O."/>
            <person name="Delbarre-Ladrat C."/>
            <person name="Passerini D."/>
        </authorList>
    </citation>
    <scope>NUCLEOTIDE SEQUENCE [LARGE SCALE GENOMIC DNA]</scope>
    <source>
        <strain evidence="1 2">MIP2551</strain>
    </source>
</reference>
<organism evidence="1 2">
    <name type="scientific">Carnobacterium inhibens</name>
    <dbReference type="NCBI Taxonomy" id="147709"/>
    <lineage>
        <taxon>Bacteria</taxon>
        <taxon>Bacillati</taxon>
        <taxon>Bacillota</taxon>
        <taxon>Bacilli</taxon>
        <taxon>Lactobacillales</taxon>
        <taxon>Carnobacteriaceae</taxon>
        <taxon>Carnobacterium</taxon>
    </lineage>
</organism>
<dbReference type="EMBL" id="WNJQ01000026">
    <property type="protein sequence ID" value="MBC9826437.1"/>
    <property type="molecule type" value="Genomic_DNA"/>
</dbReference>
<name>A0ABR7TFQ1_9LACT</name>
<sequence length="78" mass="8875">MDQKSYEVIKKAVLDTLNEKGEIAAAYEANSVFELGEKAVREEAKKMEQEEQERQNAKQIEPFNQSSIAEMAAKNRIV</sequence>
<accession>A0ABR7TFQ1</accession>
<proteinExistence type="predicted"/>
<gene>
    <name evidence="1" type="ORF">GLO26_11750</name>
</gene>
<keyword evidence="2" id="KW-1185">Reference proteome</keyword>
<dbReference type="Proteomes" id="UP000638836">
    <property type="component" value="Unassembled WGS sequence"/>
</dbReference>
<protein>
    <submittedName>
        <fullName evidence="1">Uncharacterized protein</fullName>
    </submittedName>
</protein>
<comment type="caution">
    <text evidence="1">The sequence shown here is derived from an EMBL/GenBank/DDBJ whole genome shotgun (WGS) entry which is preliminary data.</text>
</comment>
<evidence type="ECO:0000313" key="2">
    <source>
        <dbReference type="Proteomes" id="UP000638836"/>
    </source>
</evidence>